<dbReference type="GO" id="GO:0009279">
    <property type="term" value="C:cell outer membrane"/>
    <property type="evidence" value="ECO:0007669"/>
    <property type="project" value="TreeGrafter"/>
</dbReference>
<proteinExistence type="predicted"/>
<dbReference type="NCBIfam" id="TIGR04057">
    <property type="entry name" value="SusC_RagA_signa"/>
    <property type="match status" value="1"/>
</dbReference>
<accession>A0A5J4Q5K0</accession>
<dbReference type="AlphaFoldDB" id="A0A5J4Q5K0"/>
<feature type="domain" description="TonB-dependent receptor plug" evidence="1">
    <location>
        <begin position="133"/>
        <end position="241"/>
    </location>
</feature>
<dbReference type="PANTHER" id="PTHR30069">
    <property type="entry name" value="TONB-DEPENDENT OUTER MEMBRANE RECEPTOR"/>
    <property type="match status" value="1"/>
</dbReference>
<dbReference type="GO" id="GO:0044718">
    <property type="term" value="P:siderophore transmembrane transport"/>
    <property type="evidence" value="ECO:0007669"/>
    <property type="project" value="TreeGrafter"/>
</dbReference>
<dbReference type="FunFam" id="2.170.130.10:FF:000024">
    <property type="entry name" value="Outer membrane protein"/>
    <property type="match status" value="1"/>
</dbReference>
<dbReference type="Pfam" id="PF13715">
    <property type="entry name" value="CarbopepD_reg_2"/>
    <property type="match status" value="1"/>
</dbReference>
<evidence type="ECO:0000313" key="2">
    <source>
        <dbReference type="EMBL" id="KAA6316842.1"/>
    </source>
</evidence>
<dbReference type="FunFam" id="2.60.40.1120:FF:000003">
    <property type="entry name" value="Outer membrane protein Omp121"/>
    <property type="match status" value="1"/>
</dbReference>
<dbReference type="PROSITE" id="PS52016">
    <property type="entry name" value="TONB_DEPENDENT_REC_3"/>
    <property type="match status" value="1"/>
</dbReference>
<name>A0A5J4Q5K0_9ZZZZ</name>
<dbReference type="SUPFAM" id="SSF49464">
    <property type="entry name" value="Carboxypeptidase regulatory domain-like"/>
    <property type="match status" value="1"/>
</dbReference>
<dbReference type="InterPro" id="IPR008969">
    <property type="entry name" value="CarboxyPept-like_regulatory"/>
</dbReference>
<sequence length="280" mass="29909">MRKCSLLKTKRKVYSKDIPKILLLFFLFSALCFVTPLGAQNRQITGTVFDAVSEESLIGVSVAVKGTPRGTITDLNGQFAIDVPAGSILELSYIGYVKQEVAVGNQTYIRVSLQENTKLIDEVVVVGFGTQKKVNLTGSVGVATAKDIQDRPVIMAAQALQGIVPGLNISQNSGTLDSKPSIKIRGRGTLNNDQVSGNPLILIDGIEGDINAINPQDIENISVLKDAAASSIYGSKAPFGVILITTKKGKAGKTVVNYSNNFRVTSPILLPEFSDSYTFA</sequence>
<comment type="caution">
    <text evidence="2">The sequence shown here is derived from an EMBL/GenBank/DDBJ whole genome shotgun (WGS) entry which is preliminary data.</text>
</comment>
<keyword evidence="2" id="KW-0675">Receptor</keyword>
<dbReference type="Gene3D" id="2.170.130.10">
    <property type="entry name" value="TonB-dependent receptor, plug domain"/>
    <property type="match status" value="1"/>
</dbReference>
<dbReference type="Gene3D" id="2.60.40.1120">
    <property type="entry name" value="Carboxypeptidase-like, regulatory domain"/>
    <property type="match status" value="1"/>
</dbReference>
<dbReference type="InterPro" id="IPR037066">
    <property type="entry name" value="Plug_dom_sf"/>
</dbReference>
<dbReference type="SUPFAM" id="SSF56935">
    <property type="entry name" value="Porins"/>
    <property type="match status" value="1"/>
</dbReference>
<dbReference type="InterPro" id="IPR023997">
    <property type="entry name" value="TonB-dep_OMP_SusC/RagA_CS"/>
</dbReference>
<organism evidence="2">
    <name type="scientific">termite gut metagenome</name>
    <dbReference type="NCBI Taxonomy" id="433724"/>
    <lineage>
        <taxon>unclassified sequences</taxon>
        <taxon>metagenomes</taxon>
        <taxon>organismal metagenomes</taxon>
    </lineage>
</organism>
<dbReference type="PANTHER" id="PTHR30069:SF28">
    <property type="entry name" value="TONB-DEPENDENT RECEPTOR YNCD-RELATED"/>
    <property type="match status" value="1"/>
</dbReference>
<reference evidence="2" key="1">
    <citation type="submission" date="2019-03" db="EMBL/GenBank/DDBJ databases">
        <title>Single cell metagenomics reveals metabolic interactions within the superorganism composed of flagellate Streblomastix strix and complex community of Bacteroidetes bacteria on its surface.</title>
        <authorList>
            <person name="Treitli S.C."/>
            <person name="Kolisko M."/>
            <person name="Husnik F."/>
            <person name="Keeling P."/>
            <person name="Hampl V."/>
        </authorList>
    </citation>
    <scope>NUCLEOTIDE SEQUENCE</scope>
    <source>
        <strain evidence="2">STM</strain>
    </source>
</reference>
<feature type="non-terminal residue" evidence="2">
    <location>
        <position position="280"/>
    </location>
</feature>
<evidence type="ECO:0000259" key="1">
    <source>
        <dbReference type="Pfam" id="PF07715"/>
    </source>
</evidence>
<dbReference type="GO" id="GO:0015344">
    <property type="term" value="F:siderophore uptake transmembrane transporter activity"/>
    <property type="evidence" value="ECO:0007669"/>
    <property type="project" value="TreeGrafter"/>
</dbReference>
<dbReference type="InterPro" id="IPR012910">
    <property type="entry name" value="Plug_dom"/>
</dbReference>
<dbReference type="EMBL" id="SNRY01004736">
    <property type="protein sequence ID" value="KAA6316842.1"/>
    <property type="molecule type" value="Genomic_DNA"/>
</dbReference>
<dbReference type="InterPro" id="IPR039426">
    <property type="entry name" value="TonB-dep_rcpt-like"/>
</dbReference>
<protein>
    <submittedName>
        <fullName evidence="2">TonB-dependent receptor SusC</fullName>
    </submittedName>
</protein>
<dbReference type="Pfam" id="PF07715">
    <property type="entry name" value="Plug"/>
    <property type="match status" value="1"/>
</dbReference>
<gene>
    <name evidence="2" type="ORF">EZS27_032910</name>
</gene>